<evidence type="ECO:0000313" key="3">
    <source>
        <dbReference type="Proteomes" id="UP001295444"/>
    </source>
</evidence>
<dbReference type="AlphaFoldDB" id="A0AAD1TFW2"/>
<dbReference type="Proteomes" id="UP001295444">
    <property type="component" value="Chromosome 12"/>
</dbReference>
<evidence type="ECO:0000256" key="1">
    <source>
        <dbReference type="SAM" id="MobiDB-lite"/>
    </source>
</evidence>
<proteinExistence type="predicted"/>
<name>A0AAD1TFW2_PELCU</name>
<sequence length="233" mass="26467">MRGEQKESRRRRQCQKKAKKKRLEQEGQRGGQVFPPLHPGHWAEALVPDLQTLDPLIIPVETNFESQTSAIYPDLSARLPYIHWLSAHVGKEPFVNASRHSSAIPISPIMWDQRAADIAGRIIKPRLSGAAEQGLRLAISWRAENGRPDRFSLLYVGHLECWTPFRWLVHRYSLVETNTGPQGTTQLAKESSTQKRITQLQLSMGMFTGNFSIVNKFQVSVDTGKEPLRMCPF</sequence>
<keyword evidence="3" id="KW-1185">Reference proteome</keyword>
<protein>
    <submittedName>
        <fullName evidence="2">Uncharacterized protein</fullName>
    </submittedName>
</protein>
<gene>
    <name evidence="2" type="ORF">PECUL_23A006418</name>
</gene>
<evidence type="ECO:0000313" key="2">
    <source>
        <dbReference type="EMBL" id="CAH2324237.1"/>
    </source>
</evidence>
<feature type="region of interest" description="Disordered" evidence="1">
    <location>
        <begin position="1"/>
        <end position="34"/>
    </location>
</feature>
<organism evidence="2 3">
    <name type="scientific">Pelobates cultripes</name>
    <name type="common">Western spadefoot toad</name>
    <dbReference type="NCBI Taxonomy" id="61616"/>
    <lineage>
        <taxon>Eukaryota</taxon>
        <taxon>Metazoa</taxon>
        <taxon>Chordata</taxon>
        <taxon>Craniata</taxon>
        <taxon>Vertebrata</taxon>
        <taxon>Euteleostomi</taxon>
        <taxon>Amphibia</taxon>
        <taxon>Batrachia</taxon>
        <taxon>Anura</taxon>
        <taxon>Pelobatoidea</taxon>
        <taxon>Pelobatidae</taxon>
        <taxon>Pelobates</taxon>
    </lineage>
</organism>
<feature type="compositionally biased region" description="Basic residues" evidence="1">
    <location>
        <begin position="8"/>
        <end position="22"/>
    </location>
</feature>
<accession>A0AAD1TFW2</accession>
<reference evidence="2" key="1">
    <citation type="submission" date="2022-03" db="EMBL/GenBank/DDBJ databases">
        <authorList>
            <person name="Alioto T."/>
            <person name="Alioto T."/>
            <person name="Gomez Garrido J."/>
        </authorList>
    </citation>
    <scope>NUCLEOTIDE SEQUENCE</scope>
</reference>
<dbReference type="EMBL" id="OW240923">
    <property type="protein sequence ID" value="CAH2324237.1"/>
    <property type="molecule type" value="Genomic_DNA"/>
</dbReference>